<organism evidence="1 2">
    <name type="scientific">Chara braunii</name>
    <name type="common">Braun's stonewort</name>
    <dbReference type="NCBI Taxonomy" id="69332"/>
    <lineage>
        <taxon>Eukaryota</taxon>
        <taxon>Viridiplantae</taxon>
        <taxon>Streptophyta</taxon>
        <taxon>Charophyceae</taxon>
        <taxon>Charales</taxon>
        <taxon>Characeae</taxon>
        <taxon>Chara</taxon>
    </lineage>
</organism>
<dbReference type="Proteomes" id="UP000265515">
    <property type="component" value="Unassembled WGS sequence"/>
</dbReference>
<protein>
    <submittedName>
        <fullName evidence="1">Uncharacterized protein</fullName>
    </submittedName>
</protein>
<dbReference type="Gramene" id="GBG73597">
    <property type="protein sequence ID" value="GBG73597"/>
    <property type="gene ID" value="CBR_g16939"/>
</dbReference>
<name>A0A388KU67_CHABU</name>
<proteinExistence type="predicted"/>
<dbReference type="EMBL" id="BFEA01000186">
    <property type="protein sequence ID" value="GBG73597.1"/>
    <property type="molecule type" value="Genomic_DNA"/>
</dbReference>
<reference evidence="1 2" key="1">
    <citation type="journal article" date="2018" name="Cell">
        <title>The Chara Genome: Secondary Complexity and Implications for Plant Terrestrialization.</title>
        <authorList>
            <person name="Nishiyama T."/>
            <person name="Sakayama H."/>
            <person name="Vries J.D."/>
            <person name="Buschmann H."/>
            <person name="Saint-Marcoux D."/>
            <person name="Ullrich K.K."/>
            <person name="Haas F.B."/>
            <person name="Vanderstraeten L."/>
            <person name="Becker D."/>
            <person name="Lang D."/>
            <person name="Vosolsobe S."/>
            <person name="Rombauts S."/>
            <person name="Wilhelmsson P.K.I."/>
            <person name="Janitza P."/>
            <person name="Kern R."/>
            <person name="Heyl A."/>
            <person name="Rumpler F."/>
            <person name="Villalobos L.I.A.C."/>
            <person name="Clay J.M."/>
            <person name="Skokan R."/>
            <person name="Toyoda A."/>
            <person name="Suzuki Y."/>
            <person name="Kagoshima H."/>
            <person name="Schijlen E."/>
            <person name="Tajeshwar N."/>
            <person name="Catarino B."/>
            <person name="Hetherington A.J."/>
            <person name="Saltykova A."/>
            <person name="Bonnot C."/>
            <person name="Breuninger H."/>
            <person name="Symeonidi A."/>
            <person name="Radhakrishnan G.V."/>
            <person name="Van Nieuwerburgh F."/>
            <person name="Deforce D."/>
            <person name="Chang C."/>
            <person name="Karol K.G."/>
            <person name="Hedrich R."/>
            <person name="Ulvskov P."/>
            <person name="Glockner G."/>
            <person name="Delwiche C.F."/>
            <person name="Petrasek J."/>
            <person name="Van de Peer Y."/>
            <person name="Friml J."/>
            <person name="Beilby M."/>
            <person name="Dolan L."/>
            <person name="Kohara Y."/>
            <person name="Sugano S."/>
            <person name="Fujiyama A."/>
            <person name="Delaux P.-M."/>
            <person name="Quint M."/>
            <person name="TheiBen G."/>
            <person name="Hagemann M."/>
            <person name="Harholt J."/>
            <person name="Dunand C."/>
            <person name="Zachgo S."/>
            <person name="Langdale J."/>
            <person name="Maumus F."/>
            <person name="Straeten D.V.D."/>
            <person name="Gould S.B."/>
            <person name="Rensing S.A."/>
        </authorList>
    </citation>
    <scope>NUCLEOTIDE SEQUENCE [LARGE SCALE GENOMIC DNA]</scope>
    <source>
        <strain evidence="1 2">S276</strain>
    </source>
</reference>
<evidence type="ECO:0000313" key="1">
    <source>
        <dbReference type="EMBL" id="GBG73597.1"/>
    </source>
</evidence>
<gene>
    <name evidence="1" type="ORF">CBR_g16939</name>
</gene>
<sequence>MCRRLAILDLCCCAFGVVMMFPESMVWMLGELEAPSLTCEEASEGRGRGTQCWESLRRCLSPVKKQVKAESVERDSHLAHDLGLLQGIE</sequence>
<evidence type="ECO:0000313" key="2">
    <source>
        <dbReference type="Proteomes" id="UP000265515"/>
    </source>
</evidence>
<comment type="caution">
    <text evidence="1">The sequence shown here is derived from an EMBL/GenBank/DDBJ whole genome shotgun (WGS) entry which is preliminary data.</text>
</comment>
<keyword evidence="2" id="KW-1185">Reference proteome</keyword>
<dbReference type="AlphaFoldDB" id="A0A388KU67"/>
<accession>A0A388KU67</accession>